<organism evidence="11">
    <name type="scientific">Thrips palmi</name>
    <name type="common">Melon thrips</name>
    <dbReference type="NCBI Taxonomy" id="161013"/>
    <lineage>
        <taxon>Eukaryota</taxon>
        <taxon>Metazoa</taxon>
        <taxon>Ecdysozoa</taxon>
        <taxon>Arthropoda</taxon>
        <taxon>Hexapoda</taxon>
        <taxon>Insecta</taxon>
        <taxon>Pterygota</taxon>
        <taxon>Neoptera</taxon>
        <taxon>Paraneoptera</taxon>
        <taxon>Thysanoptera</taxon>
        <taxon>Terebrantia</taxon>
        <taxon>Thripoidea</taxon>
        <taxon>Thripidae</taxon>
        <taxon>Thrips</taxon>
    </lineage>
</organism>
<evidence type="ECO:0000256" key="2">
    <source>
        <dbReference type="ARBA" id="ARBA00004308"/>
    </source>
</evidence>
<evidence type="ECO:0000256" key="7">
    <source>
        <dbReference type="ARBA" id="ARBA00023157"/>
    </source>
</evidence>
<keyword evidence="4" id="KW-0677">Repeat</keyword>
<dbReference type="InParanoid" id="A0A6P8ZNM9"/>
<gene>
    <name evidence="11" type="primary">LOC117646070</name>
</gene>
<evidence type="ECO:0000256" key="8">
    <source>
        <dbReference type="PROSITE-ProRule" id="PRU00124"/>
    </source>
</evidence>
<dbReference type="GO" id="GO:0016192">
    <property type="term" value="P:vesicle-mediated transport"/>
    <property type="evidence" value="ECO:0007669"/>
    <property type="project" value="UniProtKB-ARBA"/>
</dbReference>
<dbReference type="GO" id="GO:0005886">
    <property type="term" value="C:plasma membrane"/>
    <property type="evidence" value="ECO:0007669"/>
    <property type="project" value="TreeGrafter"/>
</dbReference>
<dbReference type="KEGG" id="tpal:117646070"/>
<keyword evidence="5" id="KW-1133">Transmembrane helix</keyword>
<dbReference type="InterPro" id="IPR050685">
    <property type="entry name" value="LDLR"/>
</dbReference>
<comment type="subcellular location">
    <subcellularLocation>
        <location evidence="2">Endomembrane system</location>
    </subcellularLocation>
    <subcellularLocation>
        <location evidence="1">Membrane</location>
        <topology evidence="1">Single-pass membrane protein</topology>
    </subcellularLocation>
</comment>
<dbReference type="InterPro" id="IPR036055">
    <property type="entry name" value="LDL_receptor-like_sf"/>
</dbReference>
<dbReference type="PRINTS" id="PR00261">
    <property type="entry name" value="LDLRECEPTOR"/>
</dbReference>
<feature type="region of interest" description="Disordered" evidence="9">
    <location>
        <begin position="795"/>
        <end position="905"/>
    </location>
</feature>
<dbReference type="Gene3D" id="4.10.400.10">
    <property type="entry name" value="Low-density Lipoprotein Receptor"/>
    <property type="match status" value="3"/>
</dbReference>
<name>A0A6P8ZNM9_THRPL</name>
<feature type="compositionally biased region" description="Low complexity" evidence="9">
    <location>
        <begin position="175"/>
        <end position="198"/>
    </location>
</feature>
<evidence type="ECO:0000256" key="6">
    <source>
        <dbReference type="ARBA" id="ARBA00023136"/>
    </source>
</evidence>
<protein>
    <submittedName>
        <fullName evidence="11">Uncharacterized protein LOC117646070</fullName>
    </submittedName>
</protein>
<keyword evidence="6" id="KW-0472">Membrane</keyword>
<accession>A0A6P8ZNM9</accession>
<evidence type="ECO:0000256" key="5">
    <source>
        <dbReference type="ARBA" id="ARBA00022989"/>
    </source>
</evidence>
<dbReference type="SUPFAM" id="SSF57424">
    <property type="entry name" value="LDL receptor-like module"/>
    <property type="match status" value="3"/>
</dbReference>
<dbReference type="SMART" id="SM00192">
    <property type="entry name" value="LDLa"/>
    <property type="match status" value="3"/>
</dbReference>
<dbReference type="GO" id="GO:0012505">
    <property type="term" value="C:endomembrane system"/>
    <property type="evidence" value="ECO:0007669"/>
    <property type="project" value="UniProtKB-SubCell"/>
</dbReference>
<evidence type="ECO:0000256" key="4">
    <source>
        <dbReference type="ARBA" id="ARBA00022737"/>
    </source>
</evidence>
<dbReference type="CDD" id="cd00112">
    <property type="entry name" value="LDLa"/>
    <property type="match status" value="3"/>
</dbReference>
<dbReference type="InterPro" id="IPR023415">
    <property type="entry name" value="LDLR_class-A_CS"/>
</dbReference>
<keyword evidence="7 8" id="KW-1015">Disulfide bond</keyword>
<feature type="disulfide bond" evidence="8">
    <location>
        <begin position="557"/>
        <end position="569"/>
    </location>
</feature>
<evidence type="ECO:0000256" key="9">
    <source>
        <dbReference type="SAM" id="MobiDB-lite"/>
    </source>
</evidence>
<feature type="disulfide bond" evidence="8">
    <location>
        <begin position="206"/>
        <end position="218"/>
    </location>
</feature>
<dbReference type="PROSITE" id="PS50068">
    <property type="entry name" value="LDLRA_2"/>
    <property type="match status" value="3"/>
</dbReference>
<evidence type="ECO:0000256" key="3">
    <source>
        <dbReference type="ARBA" id="ARBA00022692"/>
    </source>
</evidence>
<keyword evidence="3" id="KW-0812">Transmembrane</keyword>
<feature type="compositionally biased region" description="Basic residues" evidence="9">
    <location>
        <begin position="879"/>
        <end position="893"/>
    </location>
</feature>
<feature type="compositionally biased region" description="Basic residues" evidence="9">
    <location>
        <begin position="829"/>
        <end position="842"/>
    </location>
</feature>
<dbReference type="AlphaFoldDB" id="A0A6P8ZNM9"/>
<keyword evidence="10" id="KW-1185">Reference proteome</keyword>
<dbReference type="Pfam" id="PF00057">
    <property type="entry name" value="Ldl_recept_a"/>
    <property type="match status" value="2"/>
</dbReference>
<reference evidence="11" key="1">
    <citation type="submission" date="2025-08" db="UniProtKB">
        <authorList>
            <consortium name="RefSeq"/>
        </authorList>
    </citation>
    <scope>IDENTIFICATION</scope>
    <source>
        <tissue evidence="11">Total insect</tissue>
    </source>
</reference>
<feature type="region of interest" description="Disordered" evidence="9">
    <location>
        <begin position="163"/>
        <end position="198"/>
    </location>
</feature>
<feature type="disulfide bond" evidence="8">
    <location>
        <begin position="213"/>
        <end position="231"/>
    </location>
</feature>
<evidence type="ECO:0000313" key="10">
    <source>
        <dbReference type="Proteomes" id="UP000515158"/>
    </source>
</evidence>
<dbReference type="PROSITE" id="PS01209">
    <property type="entry name" value="LDLRA_1"/>
    <property type="match status" value="2"/>
</dbReference>
<feature type="disulfide bond" evidence="8">
    <location>
        <begin position="388"/>
        <end position="406"/>
    </location>
</feature>
<comment type="caution">
    <text evidence="8">Lacks conserved residue(s) required for the propagation of feature annotation.</text>
</comment>
<sequence length="905" mass="97999">MENPGFVESLPRTSCTDVVSFAEDWDDLSEAFSGSTAVSNSVVVSAQGQTAIVGDVTVTDSTDVHIGARNIFNGNVEVTLMLGGPDQLSANPTAIETVRQAIGAPIAQRLQEEVASVKEPPVEEVSWLSSTLRRAPVRWSIGVTAVAAVALLAAVGSLLASQSDPNSFASDETTTEPTTATPSPRTNTPNAPLPDTTTTTAPLVQCGVRDWRCANGLCVNAGQRCDGQADCADGSDEDSEVCDHMPSTPLAVGKYVTVAININVTEHGYPEFHLCGLTCASIEVYGANTAGDLYFSSHLYCPQGRSSCIPDNEIEPENWQAFSSGDYMFVAMLTTSYLTVSRQGYTGIPATVSTNEGIVSLGVRPHYWTTDMAVAFNSVPCGGGEGQCASGKCFWHWEKCDGIENCGDGSDELEDECSRTPSVPLDVGQLITVTVQYNTQLYLVVNVRGSTCSTFTVWGANQTGFLCYTAVSGCGNCTALAACEKYFQFYPVDLNIIPDGELALVVERRPLEVALWRAEFPELVYMLNAPKERETVLEVLPYNRVFDMPVQFTGVTCGKSDMQCTNGRCVLSKNKCDGYNDCGDGSDEIAEVCETVPAVPLPVGYTVAATVRLLEAHGAPVILACYQWICVRVDLGCLSPGGALGFSSAHGCNIRGGGCNGWKSGVPDDCQELTEGEYTFVMERRLVRDPLSSRSTDPFLFLWLEGRPDLSISVFLEMGKNVLTYSSNSEVLAMTLKVRPEYWISDMDVQFNGFLRDCAEYDADSEGDPDLKDAGMGESLQLLSCEAFQFPVLKSPFSDDEEDPVEEVPSVSNREGRRSSDSDVPLAIRLRRRRQARRKRDRPRSSRGMAEDHRSAQPAPDSEEGAEPSRALCGNCKGPLKRGPGRPKRKRRGRPPDGNCQLIRF</sequence>
<evidence type="ECO:0000256" key="1">
    <source>
        <dbReference type="ARBA" id="ARBA00004167"/>
    </source>
</evidence>
<feature type="disulfide bond" evidence="8">
    <location>
        <begin position="381"/>
        <end position="393"/>
    </location>
</feature>
<dbReference type="OrthoDB" id="2019384at2759"/>
<evidence type="ECO:0000313" key="11">
    <source>
        <dbReference type="RefSeq" id="XP_034242634.1"/>
    </source>
</evidence>
<dbReference type="GeneID" id="117646070"/>
<dbReference type="RefSeq" id="XP_034242634.1">
    <property type="nucleotide sequence ID" value="XM_034386743.1"/>
</dbReference>
<dbReference type="PANTHER" id="PTHR24270">
    <property type="entry name" value="LOW-DENSITY LIPOPROTEIN RECEPTOR-RELATED"/>
    <property type="match status" value="1"/>
</dbReference>
<feature type="compositionally biased region" description="Polar residues" evidence="9">
    <location>
        <begin position="163"/>
        <end position="172"/>
    </location>
</feature>
<feature type="disulfide bond" evidence="8">
    <location>
        <begin position="564"/>
        <end position="582"/>
    </location>
</feature>
<dbReference type="InterPro" id="IPR002172">
    <property type="entry name" value="LDrepeatLR_classA_rpt"/>
</dbReference>
<proteinExistence type="predicted"/>
<dbReference type="Proteomes" id="UP000515158">
    <property type="component" value="Unplaced"/>
</dbReference>